<dbReference type="InterPro" id="IPR004995">
    <property type="entry name" value="Spore_Ger"/>
</dbReference>
<organism evidence="7 8">
    <name type="scientific">Niallia endozanthoxylica</name>
    <dbReference type="NCBI Taxonomy" id="2036016"/>
    <lineage>
        <taxon>Bacteria</taxon>
        <taxon>Bacillati</taxon>
        <taxon>Bacillota</taxon>
        <taxon>Bacilli</taxon>
        <taxon>Bacillales</taxon>
        <taxon>Bacillaceae</taxon>
        <taxon>Niallia</taxon>
    </lineage>
</organism>
<dbReference type="InterPro" id="IPR050768">
    <property type="entry name" value="UPF0353/GerABKA_families"/>
</dbReference>
<gene>
    <name evidence="7" type="ORF">F4V44_13410</name>
</gene>
<feature type="region of interest" description="Disordered" evidence="5">
    <location>
        <begin position="1"/>
        <end position="39"/>
    </location>
</feature>
<evidence type="ECO:0000256" key="3">
    <source>
        <dbReference type="ARBA" id="ARBA00023136"/>
    </source>
</evidence>
<comment type="similarity">
    <text evidence="2 4">Belongs to the GerABKA family.</text>
</comment>
<protein>
    <submittedName>
        <fullName evidence="7">Spore germination protein</fullName>
    </submittedName>
</protein>
<comment type="caution">
    <text evidence="7">The sequence shown here is derived from an EMBL/GenBank/DDBJ whole genome shotgun (WGS) entry which is preliminary data.</text>
</comment>
<evidence type="ECO:0000256" key="4">
    <source>
        <dbReference type="PIRNR" id="PIRNR005690"/>
    </source>
</evidence>
<dbReference type="Pfam" id="PF03323">
    <property type="entry name" value="GerA"/>
    <property type="match status" value="1"/>
</dbReference>
<sequence length="519" mass="59119">MANFFKFEKGKLKKNHSKNHLSDKSKEQEKDNQKNNHVEDWEKELAKSKDYKKTFYFNQKSGKKFIFTFISTLVDEKILDNNILPSLLEDEFHKIDDVKKILPVDNVVISSNTDDISKKLLEGYIMLTIDGDTSEFAFIASQKQVARSVTSPEIEFSVVGPKVAFVESIEQNMNMIRRRLPVKELIAEEFMVGKLSQTNVMVLYIEGITNKEIINTVKQRIDDIEKDEIADSSYFTQIISDNGNSPFPQLLDTERPDRVAASLAEGKIVILVDGSPHALIGPTSLTEFFNSFEDYFLNWILASFIRMIRLFAVIFSIMITPMYVALTSYHYELIPKDLLSTLIISRRVVPFPPILEALFLEITIELLREAGARLPTKVGQTIGIVGGIVIGTASVEAGLTSNVLLIFIALSALASFTTPVYQMSNTIRLLRFPFLIMADKWGLLGITIALCFLLIHLLRLTSLGFPFMEPIFPLRIRDFRDALFRLPFKSQANRPQFLRTDDSNRFSREKASRKKDIDE</sequence>
<keyword evidence="3 4" id="KW-0472">Membrane</keyword>
<keyword evidence="8" id="KW-1185">Reference proteome</keyword>
<feature type="transmembrane region" description="Helical" evidence="6">
    <location>
        <begin position="310"/>
        <end position="331"/>
    </location>
</feature>
<feature type="compositionally biased region" description="Basic and acidic residues" evidence="5">
    <location>
        <begin position="20"/>
        <end position="39"/>
    </location>
</feature>
<dbReference type="GO" id="GO:0009847">
    <property type="term" value="P:spore germination"/>
    <property type="evidence" value="ECO:0007669"/>
    <property type="project" value="UniProtKB-UniRule"/>
</dbReference>
<evidence type="ECO:0000256" key="5">
    <source>
        <dbReference type="SAM" id="MobiDB-lite"/>
    </source>
</evidence>
<name>A0A5J5HQD8_9BACI</name>
<dbReference type="GO" id="GO:0005886">
    <property type="term" value="C:plasma membrane"/>
    <property type="evidence" value="ECO:0007669"/>
    <property type="project" value="UniProtKB-SubCell"/>
</dbReference>
<evidence type="ECO:0000313" key="7">
    <source>
        <dbReference type="EMBL" id="KAA9023649.1"/>
    </source>
</evidence>
<evidence type="ECO:0000256" key="2">
    <source>
        <dbReference type="ARBA" id="ARBA00005278"/>
    </source>
</evidence>
<comment type="subcellular location">
    <subcellularLocation>
        <location evidence="4">Cell membrane</location>
    </subcellularLocation>
    <subcellularLocation>
        <location evidence="1">Membrane</location>
        <topology evidence="1">Multi-pass membrane protein</topology>
    </subcellularLocation>
</comment>
<accession>A0A5J5HQD8</accession>
<dbReference type="Proteomes" id="UP000326671">
    <property type="component" value="Unassembled WGS sequence"/>
</dbReference>
<feature type="transmembrane region" description="Helical" evidence="6">
    <location>
        <begin position="441"/>
        <end position="458"/>
    </location>
</feature>
<proteinExistence type="inferred from homology"/>
<keyword evidence="6" id="KW-0812">Transmembrane</keyword>
<evidence type="ECO:0000256" key="6">
    <source>
        <dbReference type="SAM" id="Phobius"/>
    </source>
</evidence>
<feature type="transmembrane region" description="Helical" evidence="6">
    <location>
        <begin position="403"/>
        <end position="421"/>
    </location>
</feature>
<keyword evidence="6" id="KW-1133">Transmembrane helix</keyword>
<dbReference type="RefSeq" id="WP_150440526.1">
    <property type="nucleotide sequence ID" value="NZ_VYKL01000019.1"/>
</dbReference>
<dbReference type="PIRSF" id="PIRSF005690">
    <property type="entry name" value="GerBA"/>
    <property type="match status" value="1"/>
</dbReference>
<dbReference type="PANTHER" id="PTHR22550">
    <property type="entry name" value="SPORE GERMINATION PROTEIN"/>
    <property type="match status" value="1"/>
</dbReference>
<evidence type="ECO:0000256" key="1">
    <source>
        <dbReference type="ARBA" id="ARBA00004141"/>
    </source>
</evidence>
<dbReference type="EMBL" id="VYKL01000019">
    <property type="protein sequence ID" value="KAA9023649.1"/>
    <property type="molecule type" value="Genomic_DNA"/>
</dbReference>
<evidence type="ECO:0000313" key="8">
    <source>
        <dbReference type="Proteomes" id="UP000326671"/>
    </source>
</evidence>
<dbReference type="AlphaFoldDB" id="A0A5J5HQD8"/>
<dbReference type="PANTHER" id="PTHR22550:SF5">
    <property type="entry name" value="LEUCINE ZIPPER PROTEIN 4"/>
    <property type="match status" value="1"/>
</dbReference>
<feature type="compositionally biased region" description="Basic and acidic residues" evidence="5">
    <location>
        <begin position="1"/>
        <end position="10"/>
    </location>
</feature>
<dbReference type="OrthoDB" id="9772630at2"/>
<reference evidence="7 8" key="1">
    <citation type="submission" date="2019-09" db="EMBL/GenBank/DDBJ databases">
        <title>Whole genome sequences of isolates from the Mars Exploration Rovers.</title>
        <authorList>
            <person name="Seuylemezian A."/>
            <person name="Vaishampayan P."/>
        </authorList>
    </citation>
    <scope>NUCLEOTIDE SEQUENCE [LARGE SCALE GENOMIC DNA]</scope>
    <source>
        <strain evidence="7 8">MER_TA_151</strain>
    </source>
</reference>